<dbReference type="InterPro" id="IPR050256">
    <property type="entry name" value="Glycosyltransferase_2"/>
</dbReference>
<organism evidence="9 10">
    <name type="scientific">Flavobacterium lacisediminis</name>
    <dbReference type="NCBI Taxonomy" id="2989705"/>
    <lineage>
        <taxon>Bacteria</taxon>
        <taxon>Pseudomonadati</taxon>
        <taxon>Bacteroidota</taxon>
        <taxon>Flavobacteriia</taxon>
        <taxon>Flavobacteriales</taxon>
        <taxon>Flavobacteriaceae</taxon>
        <taxon>Flavobacterium</taxon>
    </lineage>
</organism>
<evidence type="ECO:0000313" key="9">
    <source>
        <dbReference type="EMBL" id="MCW1146909.1"/>
    </source>
</evidence>
<dbReference type="GO" id="GO:0016757">
    <property type="term" value="F:glycosyltransferase activity"/>
    <property type="evidence" value="ECO:0007669"/>
    <property type="project" value="UniProtKB-KW"/>
</dbReference>
<keyword evidence="4 7" id="KW-0812">Transmembrane</keyword>
<feature type="transmembrane region" description="Helical" evidence="7">
    <location>
        <begin position="238"/>
        <end position="255"/>
    </location>
</feature>
<evidence type="ECO:0000256" key="7">
    <source>
        <dbReference type="SAM" id="Phobius"/>
    </source>
</evidence>
<keyword evidence="2 9" id="KW-0328">Glycosyltransferase</keyword>
<comment type="caution">
    <text evidence="9">The sequence shown here is derived from an EMBL/GenBank/DDBJ whole genome shotgun (WGS) entry which is preliminary data.</text>
</comment>
<name>A0ABT3EFL7_9FLAO</name>
<evidence type="ECO:0000256" key="4">
    <source>
        <dbReference type="ARBA" id="ARBA00022692"/>
    </source>
</evidence>
<protein>
    <submittedName>
        <fullName evidence="9">Glycosyltransferase</fullName>
        <ecNumber evidence="9">2.4.-.-</ecNumber>
    </submittedName>
</protein>
<keyword evidence="5 7" id="KW-1133">Transmembrane helix</keyword>
<evidence type="ECO:0000256" key="6">
    <source>
        <dbReference type="ARBA" id="ARBA00023136"/>
    </source>
</evidence>
<dbReference type="InterPro" id="IPR001173">
    <property type="entry name" value="Glyco_trans_2-like"/>
</dbReference>
<comment type="subcellular location">
    <subcellularLocation>
        <location evidence="1">Membrane</location>
        <topology evidence="1">Multi-pass membrane protein</topology>
    </subcellularLocation>
</comment>
<proteinExistence type="predicted"/>
<dbReference type="Gene3D" id="3.90.550.10">
    <property type="entry name" value="Spore Coat Polysaccharide Biosynthesis Protein SpsA, Chain A"/>
    <property type="match status" value="1"/>
</dbReference>
<dbReference type="Pfam" id="PF00535">
    <property type="entry name" value="Glycos_transf_2"/>
    <property type="match status" value="1"/>
</dbReference>
<feature type="transmembrane region" description="Helical" evidence="7">
    <location>
        <begin position="267"/>
        <end position="292"/>
    </location>
</feature>
<accession>A0ABT3EFL7</accession>
<dbReference type="EC" id="2.4.-.-" evidence="9"/>
<keyword evidence="3 9" id="KW-0808">Transferase</keyword>
<feature type="domain" description="Glycosyltransferase 2-like" evidence="8">
    <location>
        <begin position="10"/>
        <end position="157"/>
    </location>
</feature>
<keyword evidence="6 7" id="KW-0472">Membrane</keyword>
<evidence type="ECO:0000256" key="1">
    <source>
        <dbReference type="ARBA" id="ARBA00004141"/>
    </source>
</evidence>
<dbReference type="InterPro" id="IPR029044">
    <property type="entry name" value="Nucleotide-diphossugar_trans"/>
</dbReference>
<evidence type="ECO:0000256" key="3">
    <source>
        <dbReference type="ARBA" id="ARBA00022679"/>
    </source>
</evidence>
<feature type="transmembrane region" description="Helical" evidence="7">
    <location>
        <begin position="136"/>
        <end position="153"/>
    </location>
</feature>
<dbReference type="PANTHER" id="PTHR48090:SF1">
    <property type="entry name" value="PROPHAGE BACTOPRENOL GLUCOSYL TRANSFERASE HOMOLOG"/>
    <property type="match status" value="1"/>
</dbReference>
<reference evidence="9" key="1">
    <citation type="submission" date="2022-10" db="EMBL/GenBank/DDBJ databases">
        <title>Flavobacterium sp. nov., a bacterium isolated from lake sediment.</title>
        <authorList>
            <person name="Qu J.-H."/>
        </authorList>
    </citation>
    <scope>NUCLEOTIDE SEQUENCE</scope>
    <source>
        <strain evidence="9">TH16-21</strain>
    </source>
</reference>
<evidence type="ECO:0000256" key="5">
    <source>
        <dbReference type="ARBA" id="ARBA00022989"/>
    </source>
</evidence>
<dbReference type="SUPFAM" id="SSF53448">
    <property type="entry name" value="Nucleotide-diphospho-sugar transferases"/>
    <property type="match status" value="1"/>
</dbReference>
<evidence type="ECO:0000259" key="8">
    <source>
        <dbReference type="Pfam" id="PF00535"/>
    </source>
</evidence>
<feature type="transmembrane region" description="Helical" evidence="7">
    <location>
        <begin position="213"/>
        <end position="231"/>
    </location>
</feature>
<sequence>MNQKKNIYCLTPVYNDWESFVVLIQEISHLRDNLNDYNFFVVAVNDGSTEEIPEDFDFKNIPTTVLNLKINIGHQRAIAVGLQYIYNEISDYDFVVVMDSDGEDKPKDIKELINKAELEKEKKIIFAQRKKRQESTYFKIGYFFYKYLFYFLTGQKISFGNFSVIPKRLLSKVVHQNNIWNHYSGGIIQSKIPFEKVLLDRGKRYMGVSKMNFNSLIVYGLSSISVYFDFLSIRILRYSLYGIGICTISVLYILYQKLFTDNAIPGWASSLTLIILGIILQLFSVTLVVLLLQLSSRKHISGPNIKQYLNFIENEIKVNFYKD</sequence>
<keyword evidence="10" id="KW-1185">Reference proteome</keyword>
<dbReference type="PANTHER" id="PTHR48090">
    <property type="entry name" value="UNDECAPRENYL-PHOSPHATE 4-DEOXY-4-FORMAMIDO-L-ARABINOSE TRANSFERASE-RELATED"/>
    <property type="match status" value="1"/>
</dbReference>
<gene>
    <name evidence="9" type="ORF">OJ995_01570</name>
</gene>
<dbReference type="RefSeq" id="WP_264367831.1">
    <property type="nucleotide sequence ID" value="NZ_JAPCIO010000001.1"/>
</dbReference>
<dbReference type="EMBL" id="JAPCIO010000001">
    <property type="protein sequence ID" value="MCW1146909.1"/>
    <property type="molecule type" value="Genomic_DNA"/>
</dbReference>
<evidence type="ECO:0000256" key="2">
    <source>
        <dbReference type="ARBA" id="ARBA00022676"/>
    </source>
</evidence>
<evidence type="ECO:0000313" key="10">
    <source>
        <dbReference type="Proteomes" id="UP001165677"/>
    </source>
</evidence>
<dbReference type="Proteomes" id="UP001165677">
    <property type="component" value="Unassembled WGS sequence"/>
</dbReference>